<sequence>MTTSIIKISRNTEKAPLNVHSSQSVAFSHYNNISAQLPIDPDTNTLVFGGVEEQAKQCLSNIKTIVNSIDHTMSDVVRINVYLKNITDLDKVNEVYCGFFNMYVPTHTSLAVAALPLEGASVQMDAVISNGEGTYPQEACDLVKLARNTPNAPVTSLSTQSVAFSHYSHVSAQLPIEATTGNVIAGGVREQTQQCLKNIKAILEGIEVPVDDVVKINVHLKNLADLDAFDEVYTRFFPDSSIARAVNYMPARSVIVAEGLPMNALVQVDATVSHGDGTPPQVVEDRHGIVIRAHNTNKAPVSALSSQSVAFSHYNNLSAQLPIDPSVGAIVAFGVKEQAMQCLNNITSIVESVGHVIDDVVKLNVQLKDMDDLAIFNDVLPSYFTNTLPAVTVIGVSSLPKDAVIQMDAIVSNAEGTSPTKPQ</sequence>
<dbReference type="Gene3D" id="3.30.1330.40">
    <property type="entry name" value="RutC-like"/>
    <property type="match status" value="3"/>
</dbReference>
<dbReference type="PANTHER" id="PTHR11803">
    <property type="entry name" value="2-IMINOBUTANOATE/2-IMINOPROPANOATE DEAMINASE RIDA"/>
    <property type="match status" value="1"/>
</dbReference>
<protein>
    <submittedName>
        <fullName evidence="2">RidA family protein</fullName>
    </submittedName>
</protein>
<comment type="caution">
    <text evidence="2">The sequence shown here is derived from an EMBL/GenBank/DDBJ whole genome shotgun (WGS) entry which is preliminary data.</text>
</comment>
<dbReference type="Pfam" id="PF01042">
    <property type="entry name" value="Ribonuc_L-PSP"/>
    <property type="match status" value="3"/>
</dbReference>
<dbReference type="GO" id="GO:0019239">
    <property type="term" value="F:deaminase activity"/>
    <property type="evidence" value="ECO:0007669"/>
    <property type="project" value="TreeGrafter"/>
</dbReference>
<proteinExistence type="inferred from homology"/>
<evidence type="ECO:0000313" key="3">
    <source>
        <dbReference type="Proteomes" id="UP001155587"/>
    </source>
</evidence>
<comment type="similarity">
    <text evidence="1">Belongs to the RutC family.</text>
</comment>
<organism evidence="2 3">
    <name type="scientific">Vibrio qingdaonensis</name>
    <dbReference type="NCBI Taxonomy" id="2829491"/>
    <lineage>
        <taxon>Bacteria</taxon>
        <taxon>Pseudomonadati</taxon>
        <taxon>Pseudomonadota</taxon>
        <taxon>Gammaproteobacteria</taxon>
        <taxon>Vibrionales</taxon>
        <taxon>Vibrionaceae</taxon>
        <taxon>Vibrio</taxon>
    </lineage>
</organism>
<gene>
    <name evidence="2" type="ORF">MD535_14385</name>
</gene>
<dbReference type="InterPro" id="IPR006175">
    <property type="entry name" value="YjgF/YER057c/UK114"/>
</dbReference>
<accession>A0A9X3CR93</accession>
<dbReference type="SUPFAM" id="SSF55298">
    <property type="entry name" value="YjgF-like"/>
    <property type="match status" value="3"/>
</dbReference>
<name>A0A9X3CR93_9VIBR</name>
<dbReference type="EMBL" id="JAKRRY010000019">
    <property type="protein sequence ID" value="MCW8347190.1"/>
    <property type="molecule type" value="Genomic_DNA"/>
</dbReference>
<dbReference type="CDD" id="cd00448">
    <property type="entry name" value="YjgF_YER057c_UK114_family"/>
    <property type="match status" value="3"/>
</dbReference>
<evidence type="ECO:0000313" key="2">
    <source>
        <dbReference type="EMBL" id="MCW8347190.1"/>
    </source>
</evidence>
<dbReference type="PANTHER" id="PTHR11803:SF58">
    <property type="entry name" value="PROTEIN HMF1-RELATED"/>
    <property type="match status" value="1"/>
</dbReference>
<evidence type="ECO:0000256" key="1">
    <source>
        <dbReference type="ARBA" id="ARBA00010552"/>
    </source>
</evidence>
<dbReference type="GO" id="GO:0005829">
    <property type="term" value="C:cytosol"/>
    <property type="evidence" value="ECO:0007669"/>
    <property type="project" value="TreeGrafter"/>
</dbReference>
<reference evidence="2" key="1">
    <citation type="submission" date="2022-02" db="EMBL/GenBank/DDBJ databases">
        <title>Vibrio sp. nov, a new bacterium isolated from seawater.</title>
        <authorList>
            <person name="Yuan Y."/>
        </authorList>
    </citation>
    <scope>NUCLEOTIDE SEQUENCE</scope>
    <source>
        <strain evidence="2">ZSDZ65</strain>
    </source>
</reference>
<dbReference type="RefSeq" id="WP_265675721.1">
    <property type="nucleotide sequence ID" value="NZ_JAKRRY010000019.1"/>
</dbReference>
<dbReference type="InterPro" id="IPR035959">
    <property type="entry name" value="RutC-like_sf"/>
</dbReference>
<dbReference type="Proteomes" id="UP001155587">
    <property type="component" value="Unassembled WGS sequence"/>
</dbReference>
<dbReference type="AlphaFoldDB" id="A0A9X3CR93"/>
<keyword evidence="3" id="KW-1185">Reference proteome</keyword>